<dbReference type="Pfam" id="PF12686">
    <property type="entry name" value="DUF3800"/>
    <property type="match status" value="1"/>
</dbReference>
<evidence type="ECO:0000313" key="1">
    <source>
        <dbReference type="EMBL" id="ASK55751.1"/>
    </source>
</evidence>
<keyword evidence="2" id="KW-1185">Reference proteome</keyword>
<dbReference type="InterPro" id="IPR024524">
    <property type="entry name" value="DUF3800"/>
</dbReference>
<evidence type="ECO:0000313" key="2">
    <source>
        <dbReference type="Proteomes" id="UP000198371"/>
    </source>
</evidence>
<dbReference type="EMBL" id="CP022353">
    <property type="protein sequence ID" value="ASK55751.1"/>
    <property type="molecule type" value="Genomic_DNA"/>
</dbReference>
<reference evidence="2" key="1">
    <citation type="journal article" date="2017" name="Genome Announc.">
        <title>Complete Genome Sequence of Vibrio sp. Strain 2521-89, a Close Relative of Vibrio cholerae Isolated from Lake Water in New Mexico, USA.</title>
        <authorList>
            <person name="Liang K."/>
            <person name="Orata F.D."/>
            <person name="Winkjer N.S."/>
            <person name="Rowe L.A."/>
            <person name="Tarr C.L."/>
            <person name="Boucher Y."/>
        </authorList>
    </citation>
    <scope>NUCLEOTIDE SEQUENCE [LARGE SCALE GENOMIC DNA]</scope>
    <source>
        <strain evidence="2">2521-89</strain>
    </source>
</reference>
<reference evidence="1 2" key="2">
    <citation type="submission" date="2017-06" db="EMBL/GenBank/DDBJ databases">
        <title>Complete genome sequence of Vibrio sp. 2521-89, a close relative of Vibrio cholerae isolated from lake water in New Mexico, USA.</title>
        <authorList>
            <person name="Liang K."/>
            <person name="Orata F.D."/>
            <person name="Winkjer N.S."/>
            <person name="Tarr C.L."/>
            <person name="Boucher Y."/>
        </authorList>
    </citation>
    <scope>NUCLEOTIDE SEQUENCE [LARGE SCALE GENOMIC DNA]</scope>
    <source>
        <strain evidence="1 2">2521-89</strain>
    </source>
</reference>
<dbReference type="GeneID" id="95679611"/>
<protein>
    <submittedName>
        <fullName evidence="1">DUF3800 domain-containing protein</fullName>
    </submittedName>
</protein>
<dbReference type="KEGG" id="vti:CEQ48_13520"/>
<proteinExistence type="predicted"/>
<accession>A0AAU8WHN6</accession>
<dbReference type="AlphaFoldDB" id="A0AAU8WHN6"/>
<sequence length="236" mass="27740">MSEIYNVYCDESCHLENDGIGVMALGALWCPLSKRAEIAKRIREIKVRHGLKAEFEIKWTKVSNSKLAFYLDIIDYFFDDDDCHFRGLVVPDKTVLDHPRFGQDHDDWYYKMYFFMLKTIFDPQSKYRVYIDIKDTLGHEKIERLHDVMCNSHYDFSKSIIERMQRIHSHEAEQLQMADLLIGALGYLHRGLDGNKAKLALIERIKDRSGYKLTQNTLLRENKFNLFVWTGQGGFA</sequence>
<gene>
    <name evidence="1" type="ORF">CEQ48_13520</name>
</gene>
<name>A0AAU8WHN6_9VIBR</name>
<organism evidence="1 2">
    <name type="scientific">Vibrio tarriae</name>
    <dbReference type="NCBI Taxonomy" id="2014742"/>
    <lineage>
        <taxon>Bacteria</taxon>
        <taxon>Pseudomonadati</taxon>
        <taxon>Pseudomonadota</taxon>
        <taxon>Gammaproteobacteria</taxon>
        <taxon>Vibrionales</taxon>
        <taxon>Vibrionaceae</taxon>
        <taxon>Vibrio</taxon>
    </lineage>
</organism>
<dbReference type="Proteomes" id="UP000198371">
    <property type="component" value="Chromosome 1"/>
</dbReference>
<dbReference type="RefSeq" id="WP_001290352.1">
    <property type="nucleotide sequence ID" value="NZ_CP022353.1"/>
</dbReference>